<dbReference type="SUPFAM" id="SSF141868">
    <property type="entry name" value="EAL domain-like"/>
    <property type="match status" value="1"/>
</dbReference>
<dbReference type="PANTHER" id="PTHR33525">
    <property type="match status" value="1"/>
</dbReference>
<reference evidence="2" key="1">
    <citation type="submission" date="2021-04" db="EMBL/GenBank/DDBJ databases">
        <title>Biosynthetic gene clusters of Dactylosporangioum roseum.</title>
        <authorList>
            <person name="Hartkoorn R.C."/>
            <person name="Beaudoing E."/>
            <person name="Hot D."/>
            <person name="Moureu S."/>
        </authorList>
    </citation>
    <scope>NUCLEOTIDE SEQUENCE</scope>
    <source>
        <strain evidence="2">NRRL B-16295</strain>
    </source>
</reference>
<evidence type="ECO:0000259" key="1">
    <source>
        <dbReference type="PROSITE" id="PS51833"/>
    </source>
</evidence>
<dbReference type="PANTHER" id="PTHR33525:SF4">
    <property type="entry name" value="CYCLIC DI-GMP PHOSPHODIESTERASE CDGJ"/>
    <property type="match status" value="1"/>
</dbReference>
<name>A0ABY5ZEH2_9ACTN</name>
<feature type="domain" description="HDOD" evidence="1">
    <location>
        <begin position="207"/>
        <end position="402"/>
    </location>
</feature>
<gene>
    <name evidence="2" type="ORF">Drose_18275</name>
</gene>
<dbReference type="PIRSF" id="PIRSF003180">
    <property type="entry name" value="DiGMPpdiest_YuxH"/>
    <property type="match status" value="1"/>
</dbReference>
<dbReference type="Pfam" id="PF08668">
    <property type="entry name" value="HDOD"/>
    <property type="match status" value="1"/>
</dbReference>
<evidence type="ECO:0000313" key="3">
    <source>
        <dbReference type="Proteomes" id="UP001058271"/>
    </source>
</evidence>
<organism evidence="2 3">
    <name type="scientific">Dactylosporangium roseum</name>
    <dbReference type="NCBI Taxonomy" id="47989"/>
    <lineage>
        <taxon>Bacteria</taxon>
        <taxon>Bacillati</taxon>
        <taxon>Actinomycetota</taxon>
        <taxon>Actinomycetes</taxon>
        <taxon>Micromonosporales</taxon>
        <taxon>Micromonosporaceae</taxon>
        <taxon>Dactylosporangium</taxon>
    </lineage>
</organism>
<dbReference type="SUPFAM" id="SSF109604">
    <property type="entry name" value="HD-domain/PDEase-like"/>
    <property type="match status" value="1"/>
</dbReference>
<dbReference type="InterPro" id="IPR035919">
    <property type="entry name" value="EAL_sf"/>
</dbReference>
<dbReference type="Gene3D" id="3.20.20.450">
    <property type="entry name" value="EAL domain"/>
    <property type="match status" value="1"/>
</dbReference>
<proteinExistence type="predicted"/>
<accession>A0ABY5ZEH2</accession>
<dbReference type="InterPro" id="IPR013976">
    <property type="entry name" value="HDOD"/>
</dbReference>
<protein>
    <submittedName>
        <fullName evidence="2">HDOD domain-containing protein</fullName>
    </submittedName>
</protein>
<dbReference type="InterPro" id="IPR052340">
    <property type="entry name" value="RNase_Y/CdgJ"/>
</dbReference>
<dbReference type="RefSeq" id="WP_260729414.1">
    <property type="nucleotide sequence ID" value="NZ_BAAABS010000090.1"/>
</dbReference>
<dbReference type="Proteomes" id="UP001058271">
    <property type="component" value="Chromosome"/>
</dbReference>
<dbReference type="SMART" id="SM00052">
    <property type="entry name" value="EAL"/>
    <property type="match status" value="1"/>
</dbReference>
<evidence type="ECO:0000313" key="2">
    <source>
        <dbReference type="EMBL" id="UWZ39976.1"/>
    </source>
</evidence>
<dbReference type="EMBL" id="CP073721">
    <property type="protein sequence ID" value="UWZ39976.1"/>
    <property type="molecule type" value="Genomic_DNA"/>
</dbReference>
<dbReference type="InterPro" id="IPR014408">
    <property type="entry name" value="dGMP_Pdiesterase_EAL/HD-GYP"/>
</dbReference>
<sequence length="420" mass="45088">MDSTRPVHIGRQALYDNRGHVAGYELLFRDGPEAHHATVRDSAATSRVIVEAFTAFGIEELVGDKLCFVNLTREFLVGELPLPFPPGRVGLEIMAGVEVDDEVLAGVAALAEQGHRLAVDDFTGAGSRDRLLPHAHYVKIDMIAEKLRGDRKAIAAIVARCRRHRRIRLVAQRVETLELLDLARRLHFQLFQGHALSRPHLVTTRTLTPTRLARLRLLTELAAGDVQLDRAVAAIERDPALAMRVLRGVNAASNGLKRPVSSIFQAVVLLGVPQVRQWATLMMVADLADGDESVLTDAVVRARMCQTLAERRGVDGPTAFTVGLISAVGDLLGGSADALADKLPLTDEVAEAVVRERGELGMVLGAVRGYQRRTAGGADPDPGLRLGLGADLLAALRWANAALAEPEPAPSPNAAATRGG</sequence>
<dbReference type="Gene3D" id="1.10.3210.10">
    <property type="entry name" value="Hypothetical protein af1432"/>
    <property type="match status" value="1"/>
</dbReference>
<keyword evidence="3" id="KW-1185">Reference proteome</keyword>
<dbReference type="Pfam" id="PF00563">
    <property type="entry name" value="EAL"/>
    <property type="match status" value="1"/>
</dbReference>
<dbReference type="PROSITE" id="PS51833">
    <property type="entry name" value="HDOD"/>
    <property type="match status" value="1"/>
</dbReference>
<dbReference type="InterPro" id="IPR001633">
    <property type="entry name" value="EAL_dom"/>
</dbReference>